<dbReference type="Gene3D" id="1.25.40.20">
    <property type="entry name" value="Ankyrin repeat-containing domain"/>
    <property type="match status" value="3"/>
</dbReference>
<dbReference type="PANTHER" id="PTHR24126">
    <property type="entry name" value="ANKYRIN REPEAT, PH AND SEC7 DOMAIN CONTAINING PROTEIN SECG-RELATED"/>
    <property type="match status" value="1"/>
</dbReference>
<dbReference type="InterPro" id="IPR002110">
    <property type="entry name" value="Ankyrin_rpt"/>
</dbReference>
<dbReference type="Proteomes" id="UP000479190">
    <property type="component" value="Unassembled WGS sequence"/>
</dbReference>
<protein>
    <submittedName>
        <fullName evidence="5">Uncharacterized protein</fullName>
    </submittedName>
</protein>
<feature type="compositionally biased region" description="Basic and acidic residues" evidence="4">
    <location>
        <begin position="495"/>
        <end position="528"/>
    </location>
</feature>
<feature type="region of interest" description="Disordered" evidence="4">
    <location>
        <begin position="495"/>
        <end position="570"/>
    </location>
</feature>
<evidence type="ECO:0000313" key="6">
    <source>
        <dbReference type="Proteomes" id="UP000479190"/>
    </source>
</evidence>
<feature type="repeat" description="ANK" evidence="3">
    <location>
        <begin position="1441"/>
        <end position="1473"/>
    </location>
</feature>
<evidence type="ECO:0000256" key="4">
    <source>
        <dbReference type="SAM" id="MobiDB-lite"/>
    </source>
</evidence>
<feature type="repeat" description="ANK" evidence="3">
    <location>
        <begin position="1099"/>
        <end position="1127"/>
    </location>
</feature>
<dbReference type="Pfam" id="PF12796">
    <property type="entry name" value="Ank_2"/>
    <property type="match status" value="2"/>
</dbReference>
<gene>
    <name evidence="5" type="ORF">TBRA_LOCUS1027</name>
</gene>
<reference evidence="5 6" key="1">
    <citation type="submission" date="2020-02" db="EMBL/GenBank/DDBJ databases">
        <authorList>
            <person name="Ferguson B K."/>
        </authorList>
    </citation>
    <scope>NUCLEOTIDE SEQUENCE [LARGE SCALE GENOMIC DNA]</scope>
</reference>
<dbReference type="OrthoDB" id="8034296at2759"/>
<dbReference type="InterPro" id="IPR036770">
    <property type="entry name" value="Ankyrin_rpt-contain_sf"/>
</dbReference>
<keyword evidence="2 3" id="KW-0040">ANK repeat</keyword>
<dbReference type="SMART" id="SM00248">
    <property type="entry name" value="ANK"/>
    <property type="match status" value="7"/>
</dbReference>
<proteinExistence type="predicted"/>
<accession>A0A6H5HZ70</accession>
<dbReference type="SUPFAM" id="SSF48403">
    <property type="entry name" value="Ankyrin repeat"/>
    <property type="match status" value="1"/>
</dbReference>
<keyword evidence="1" id="KW-0677">Repeat</keyword>
<feature type="compositionally biased region" description="Polar residues" evidence="4">
    <location>
        <begin position="550"/>
        <end position="570"/>
    </location>
</feature>
<evidence type="ECO:0000256" key="3">
    <source>
        <dbReference type="PROSITE-ProRule" id="PRU00023"/>
    </source>
</evidence>
<evidence type="ECO:0000256" key="1">
    <source>
        <dbReference type="ARBA" id="ARBA00022737"/>
    </source>
</evidence>
<keyword evidence="6" id="KW-1185">Reference proteome</keyword>
<sequence>MPRLRCSSLSYVYGPIYSRARGGAAESGAAAHVQDVVVVVVASFSARGAITRRCCGCDCVFPLVASKASATRWLVPSWVNLQVAKYTSLYKSKNGFGKIKSWTILVRTAIFYIIKDNFYCMRAKISCRRASILSCVSRSSRSSTRSAAQFSRSAFCLEHDELLALFLTPRRDATSCSSSIIFLGRVFACVMCINYSHVHRPQPQQTLVYRRTRYLVNGMDGTRYICESEMMEEEVGLGRGNSGGGGNNVEFTSAGSLTSKNANGNIITLTLKNNHLIVETEERASSQRSLGRGVFLHYALLAYVSNVNNTMKEALYARRKVSSIVNIICAEHTARSSSVTMEDTRVGKYQDNGCSVIVEVPPGYQDEASGANNNKIASSAADQQQQQARAYREETSSAARSTSAFDNSKLFGSCNTGLSQSDLSICSEGSANPSYRYGNQLEYEAGHFGYPMYDSAAGAQATSGAAGGGGGCCYEQLIPTTHIASSSSWLEFDKSPDTEKTLLEDSKTPSMEKDMDRNTLDKTIREDLLPMDSGSSIDNHPGNLTDLDDSGNNNANVQSSANPSTGTDNNIASKLELQQSLNKPVITGAIMKDEINLHHQDDTFQEQQRRLGNGTLIPDSTVPITLPLMIIITLVFSDSGVLCTRDFMSEREELNDVLSRGVKRIYAVIFKRCAAASAAAASQDDVLLRLKSAKGRVFILQYFLSPALSHSSSSSSPASFTPCFCRRRRLPLLVSCSRVVGDLQWHFSREPRRVNARAAAGPAQRISGGKVLWRAFTNYNLSGPICFIGSLLRLSRGARACVRSSLEPAAHALIRSARRTFLPGLHPPQNGAADLPPPLASYSVKSNEKRSSLCFRNALKDVRVSFRTCAIIYLYIGSARKRRRKRERASSPLLHSAAAVPTPQSSASCAAASLPPGLYNTHSPKMHPRGLIFAVQRSLVAVRKKIKNTTFVCQSTSISTASPRTIASYLTESKRNGAHSNCAMVASRAQRSQFWAAAVQLQRHPFSPTERRVQQQQQQQYMVIVKKTSGCTARCCVSVFVSREMQKYSTRACGTRAIYSGTGCHTYDYGEEYHNLTELFFKINDEMQQTVQIDARDKWGWTPLQWAVASLKPDVFDVLLDRGADLSSFVFPTEDYFGQWCSQRHEESWPHFKLRLASSVLITVERLEKRGYELERSDAQTIMAFFVNPMSFQSFSLCTEVLRRSRVGVNFQVPSHRRAYLDAILPTICRWKGEYPNLRHIFHPDEIELLLFESIGHELQDYRGDEFIWFAARCGYRDEKVVYGEDGRPTSRRTTPVHVASKREPNFIIVRDLFEIYDRRDVNYTDGDGLTHFHVACKVDLRLVVSAFLDSSLEHVNTLEPESECPPLHLALQLKHVTLAELLIKKGADPNLANVATFTPLHIVCGSLHYLDDESSSIAKLLFDQNEGKVTEVQVDARDLSGNTPLHSALRWSKTKTVKLLLKKGADPNAANDEGSTGLHVVCKSGRWNHELITLIYTYSQHEMLPDIRDELGRTPLQWAVANLATESVCKLLECGARIDEFTFPTEGYFAAKFERRFFRPKLEEVAGVLTIMDTLEAAGYEIEQVDVLAVLIFLVKHNLYDSAPDLNHVWYGNDTFEQEAQEVMFKSASRDILIYDLVQLEPKETCRRFPYMEYFEFAYSGEMSSLTTEHRDLCDAFLCESLINRFCKRWSYKTDLIMAQIKEDLERFKRQEAMKVHKVEF</sequence>
<evidence type="ECO:0000256" key="2">
    <source>
        <dbReference type="ARBA" id="ARBA00023043"/>
    </source>
</evidence>
<feature type="repeat" description="ANK" evidence="3">
    <location>
        <begin position="1363"/>
        <end position="1395"/>
    </location>
</feature>
<name>A0A6H5HZ70_9HYME</name>
<feature type="compositionally biased region" description="Low complexity" evidence="4">
    <location>
        <begin position="377"/>
        <end position="389"/>
    </location>
</feature>
<feature type="region of interest" description="Disordered" evidence="4">
    <location>
        <begin position="367"/>
        <end position="402"/>
    </location>
</feature>
<organism evidence="5 6">
    <name type="scientific">Trichogramma brassicae</name>
    <dbReference type="NCBI Taxonomy" id="86971"/>
    <lineage>
        <taxon>Eukaryota</taxon>
        <taxon>Metazoa</taxon>
        <taxon>Ecdysozoa</taxon>
        <taxon>Arthropoda</taxon>
        <taxon>Hexapoda</taxon>
        <taxon>Insecta</taxon>
        <taxon>Pterygota</taxon>
        <taxon>Neoptera</taxon>
        <taxon>Endopterygota</taxon>
        <taxon>Hymenoptera</taxon>
        <taxon>Apocrita</taxon>
        <taxon>Proctotrupomorpha</taxon>
        <taxon>Chalcidoidea</taxon>
        <taxon>Trichogrammatidae</taxon>
        <taxon>Trichogramma</taxon>
    </lineage>
</organism>
<evidence type="ECO:0000313" key="5">
    <source>
        <dbReference type="EMBL" id="CAB0028915.1"/>
    </source>
</evidence>
<dbReference type="PROSITE" id="PS50297">
    <property type="entry name" value="ANK_REP_REGION"/>
    <property type="match status" value="3"/>
</dbReference>
<dbReference type="EMBL" id="CADCXV010000213">
    <property type="protein sequence ID" value="CAB0028915.1"/>
    <property type="molecule type" value="Genomic_DNA"/>
</dbReference>
<dbReference type="PROSITE" id="PS50088">
    <property type="entry name" value="ANK_REPEAT"/>
    <property type="match status" value="3"/>
</dbReference>